<protein>
    <submittedName>
        <fullName evidence="8">Uncharacterized protein</fullName>
    </submittedName>
</protein>
<dbReference type="InterPro" id="IPR036272">
    <property type="entry name" value="Methuselah_N_sf"/>
</dbReference>
<keyword evidence="5" id="KW-0675">Receptor</keyword>
<dbReference type="Gene3D" id="2.170.180.11">
    <property type="entry name" value="Methuselah ectodomain, domain 2"/>
    <property type="match status" value="1"/>
</dbReference>
<dbReference type="PANTHER" id="PTHR46953:SF1">
    <property type="entry name" value="G-PROTEIN COUPLED RECEPTOR MTH-LIKE 1-RELATED"/>
    <property type="match status" value="1"/>
</dbReference>
<dbReference type="GO" id="GO:0016020">
    <property type="term" value="C:membrane"/>
    <property type="evidence" value="ECO:0007669"/>
    <property type="project" value="UniProtKB-SubCell"/>
</dbReference>
<dbReference type="InterPro" id="IPR023311">
    <property type="entry name" value="Methusela_ecto_dom_2"/>
</dbReference>
<dbReference type="GO" id="GO:0004930">
    <property type="term" value="F:G protein-coupled receptor activity"/>
    <property type="evidence" value="ECO:0007669"/>
    <property type="project" value="UniProtKB-KW"/>
</dbReference>
<keyword evidence="6" id="KW-0807">Transducer</keyword>
<evidence type="ECO:0000256" key="7">
    <source>
        <dbReference type="SAM" id="Phobius"/>
    </source>
</evidence>
<keyword evidence="7" id="KW-1133">Transmembrane helix</keyword>
<sequence length="395" mass="45029">MNFTYGFPNCDYDVVLAEENDTVSCIDNKLMSDTVLGIKCIKDIDPFQFSVPPVNYLRKCCPINRGYDTSLQSCWSDRTEYHTGLPQDLVNILIPGYDGVVDIRTGSPICEPDEVLVDHLVPYSRVRREKSESIVIKLKEGLNETILNPDEACLDLTERHNILVLRVCQNEWTACRPRGRHTCIRKCCPDGESYVNHVCAPSTSVIKPLELYNFTADGSKIPVEHIRPALFYGDLCQDKYFLNPEEDPADEFSIGIDGLIHYAVGMLEYNYCIENTNSSEDGLQGDYVFVCFKDEEDPYSHKTFYSYIMIISCISLTITLVVYTCLPQLRNLHGKTLMCYVSCLLASYSCLVYVSLDELHSYVSCIVSAYVMQFFFLAAFSWLNVISFDIWWTFG</sequence>
<evidence type="ECO:0000256" key="4">
    <source>
        <dbReference type="ARBA" id="ARBA00023040"/>
    </source>
</evidence>
<dbReference type="PANTHER" id="PTHR46953">
    <property type="entry name" value="G-PROTEIN COUPLED RECEPTOR MTH-LIKE 1-RELATED"/>
    <property type="match status" value="1"/>
</dbReference>
<evidence type="ECO:0000256" key="3">
    <source>
        <dbReference type="ARBA" id="ARBA00022729"/>
    </source>
</evidence>
<name>A0AAW1DLH1_9HEMI</name>
<dbReference type="Gene3D" id="1.20.1070.10">
    <property type="entry name" value="Rhodopsin 7-helix transmembrane proteins"/>
    <property type="match status" value="1"/>
</dbReference>
<feature type="transmembrane region" description="Helical" evidence="7">
    <location>
        <begin position="304"/>
        <end position="325"/>
    </location>
</feature>
<keyword evidence="7" id="KW-0812">Transmembrane</keyword>
<dbReference type="InterPro" id="IPR052808">
    <property type="entry name" value="GPCR_Mth-like"/>
</dbReference>
<proteinExistence type="inferred from homology"/>
<evidence type="ECO:0000313" key="8">
    <source>
        <dbReference type="EMBL" id="KAK9510935.1"/>
    </source>
</evidence>
<evidence type="ECO:0000256" key="2">
    <source>
        <dbReference type="ARBA" id="ARBA00008979"/>
    </source>
</evidence>
<keyword evidence="4" id="KW-0297">G-protein coupled receptor</keyword>
<evidence type="ECO:0000256" key="1">
    <source>
        <dbReference type="ARBA" id="ARBA00004141"/>
    </source>
</evidence>
<organism evidence="8 9">
    <name type="scientific">Rhynocoris fuscipes</name>
    <dbReference type="NCBI Taxonomy" id="488301"/>
    <lineage>
        <taxon>Eukaryota</taxon>
        <taxon>Metazoa</taxon>
        <taxon>Ecdysozoa</taxon>
        <taxon>Arthropoda</taxon>
        <taxon>Hexapoda</taxon>
        <taxon>Insecta</taxon>
        <taxon>Pterygota</taxon>
        <taxon>Neoptera</taxon>
        <taxon>Paraneoptera</taxon>
        <taxon>Hemiptera</taxon>
        <taxon>Heteroptera</taxon>
        <taxon>Panheteroptera</taxon>
        <taxon>Cimicomorpha</taxon>
        <taxon>Reduviidae</taxon>
        <taxon>Harpactorinae</taxon>
        <taxon>Harpactorini</taxon>
        <taxon>Rhynocoris</taxon>
    </lineage>
</organism>
<evidence type="ECO:0000256" key="5">
    <source>
        <dbReference type="ARBA" id="ARBA00023170"/>
    </source>
</evidence>
<dbReference type="SUPFAM" id="SSF63877">
    <property type="entry name" value="Methuselah ectodomain"/>
    <property type="match status" value="1"/>
</dbReference>
<gene>
    <name evidence="8" type="ORF">O3M35_005606</name>
</gene>
<comment type="similarity">
    <text evidence="2">Belongs to the G-protein coupled receptor 2 family. Mth subfamily.</text>
</comment>
<feature type="transmembrane region" description="Helical" evidence="7">
    <location>
        <begin position="337"/>
        <end position="356"/>
    </location>
</feature>
<reference evidence="8 9" key="1">
    <citation type="submission" date="2022-12" db="EMBL/GenBank/DDBJ databases">
        <title>Chromosome-level genome assembly of true bugs.</title>
        <authorList>
            <person name="Ma L."/>
            <person name="Li H."/>
        </authorList>
    </citation>
    <scope>NUCLEOTIDE SEQUENCE [LARGE SCALE GENOMIC DNA]</scope>
    <source>
        <strain evidence="8">Lab_2022b</strain>
    </source>
</reference>
<keyword evidence="9" id="KW-1185">Reference proteome</keyword>
<feature type="transmembrane region" description="Helical" evidence="7">
    <location>
        <begin position="368"/>
        <end position="392"/>
    </location>
</feature>
<evidence type="ECO:0000256" key="6">
    <source>
        <dbReference type="ARBA" id="ARBA00023224"/>
    </source>
</evidence>
<dbReference type="Proteomes" id="UP001461498">
    <property type="component" value="Unassembled WGS sequence"/>
</dbReference>
<keyword evidence="3" id="KW-0732">Signal</keyword>
<comment type="caution">
    <text evidence="8">The sequence shown here is derived from an EMBL/GenBank/DDBJ whole genome shotgun (WGS) entry which is preliminary data.</text>
</comment>
<accession>A0AAW1DLH1</accession>
<keyword evidence="7" id="KW-0472">Membrane</keyword>
<dbReference type="AlphaFoldDB" id="A0AAW1DLH1"/>
<dbReference type="EMBL" id="JAPXFL010000002">
    <property type="protein sequence ID" value="KAK9510935.1"/>
    <property type="molecule type" value="Genomic_DNA"/>
</dbReference>
<comment type="subcellular location">
    <subcellularLocation>
        <location evidence="1">Membrane</location>
        <topology evidence="1">Multi-pass membrane protein</topology>
    </subcellularLocation>
</comment>
<evidence type="ECO:0000313" key="9">
    <source>
        <dbReference type="Proteomes" id="UP001461498"/>
    </source>
</evidence>